<dbReference type="PROSITE" id="PS01081">
    <property type="entry name" value="HTH_TETR_1"/>
    <property type="match status" value="1"/>
</dbReference>
<accession>A0A317L711</accession>
<dbReference type="PANTHER" id="PTHR43479:SF22">
    <property type="entry name" value="TRANSCRIPTIONAL REGULATOR, TETR FAMILY"/>
    <property type="match status" value="1"/>
</dbReference>
<evidence type="ECO:0000256" key="4">
    <source>
        <dbReference type="ARBA" id="ARBA00023163"/>
    </source>
</evidence>
<dbReference type="InterPro" id="IPR009057">
    <property type="entry name" value="Homeodomain-like_sf"/>
</dbReference>
<dbReference type="FunFam" id="1.10.10.60:FF:000141">
    <property type="entry name" value="TetR family transcriptional regulator"/>
    <property type="match status" value="1"/>
</dbReference>
<evidence type="ECO:0000313" key="7">
    <source>
        <dbReference type="EMBL" id="PWU69549.1"/>
    </source>
</evidence>
<dbReference type="SUPFAM" id="SSF46689">
    <property type="entry name" value="Homeodomain-like"/>
    <property type="match status" value="1"/>
</dbReference>
<dbReference type="GO" id="GO:0003677">
    <property type="term" value="F:DNA binding"/>
    <property type="evidence" value="ECO:0007669"/>
    <property type="project" value="UniProtKB-UniRule"/>
</dbReference>
<proteinExistence type="predicted"/>
<evidence type="ECO:0000259" key="6">
    <source>
        <dbReference type="PROSITE" id="PS50977"/>
    </source>
</evidence>
<protein>
    <recommendedName>
        <fullName evidence="6">HTH tetR-type domain-containing protein</fullName>
    </recommendedName>
</protein>
<keyword evidence="1" id="KW-0678">Repressor</keyword>
<dbReference type="PANTHER" id="PTHR43479">
    <property type="entry name" value="ACREF/ENVCD OPERON REPRESSOR-RELATED"/>
    <property type="match status" value="1"/>
</dbReference>
<dbReference type="AlphaFoldDB" id="A0A317L711"/>
<dbReference type="GO" id="GO:0045892">
    <property type="term" value="P:negative regulation of DNA-templated transcription"/>
    <property type="evidence" value="ECO:0007669"/>
    <property type="project" value="UniProtKB-ARBA"/>
</dbReference>
<dbReference type="OrthoDB" id="9812993at2"/>
<comment type="caution">
    <text evidence="7">The sequence shown here is derived from an EMBL/GenBank/DDBJ whole genome shotgun (WGS) entry which is preliminary data.</text>
</comment>
<evidence type="ECO:0000256" key="1">
    <source>
        <dbReference type="ARBA" id="ARBA00022491"/>
    </source>
</evidence>
<dbReference type="PROSITE" id="PS50977">
    <property type="entry name" value="HTH_TETR_2"/>
    <property type="match status" value="1"/>
</dbReference>
<dbReference type="InterPro" id="IPR001647">
    <property type="entry name" value="HTH_TetR"/>
</dbReference>
<evidence type="ECO:0000256" key="2">
    <source>
        <dbReference type="ARBA" id="ARBA00023015"/>
    </source>
</evidence>
<name>A0A317L711_9BACI</name>
<keyword evidence="4" id="KW-0804">Transcription</keyword>
<dbReference type="Proteomes" id="UP000245624">
    <property type="component" value="Unassembled WGS sequence"/>
</dbReference>
<gene>
    <name evidence="7" type="ORF">DLJ74_06155</name>
</gene>
<dbReference type="Pfam" id="PF00440">
    <property type="entry name" value="TetR_N"/>
    <property type="match status" value="1"/>
</dbReference>
<dbReference type="EMBL" id="QGTD01000005">
    <property type="protein sequence ID" value="PWU69549.1"/>
    <property type="molecule type" value="Genomic_DNA"/>
</dbReference>
<dbReference type="InterPro" id="IPR050624">
    <property type="entry name" value="HTH-type_Tx_Regulator"/>
</dbReference>
<dbReference type="InterPro" id="IPR023772">
    <property type="entry name" value="DNA-bd_HTH_TetR-type_CS"/>
</dbReference>
<evidence type="ECO:0000256" key="5">
    <source>
        <dbReference type="PROSITE-ProRule" id="PRU00335"/>
    </source>
</evidence>
<organism evidence="7 8">
    <name type="scientific">Gracilibacillus dipsosauri</name>
    <dbReference type="NCBI Taxonomy" id="178340"/>
    <lineage>
        <taxon>Bacteria</taxon>
        <taxon>Bacillati</taxon>
        <taxon>Bacillota</taxon>
        <taxon>Bacilli</taxon>
        <taxon>Bacillales</taxon>
        <taxon>Bacillaceae</taxon>
        <taxon>Gracilibacillus</taxon>
    </lineage>
</organism>
<evidence type="ECO:0000256" key="3">
    <source>
        <dbReference type="ARBA" id="ARBA00023125"/>
    </source>
</evidence>
<dbReference type="RefSeq" id="WP_109983768.1">
    <property type="nucleotide sequence ID" value="NZ_QGTD01000005.1"/>
</dbReference>
<dbReference type="PRINTS" id="PR00455">
    <property type="entry name" value="HTHTETR"/>
</dbReference>
<keyword evidence="8" id="KW-1185">Reference proteome</keyword>
<keyword evidence="3 5" id="KW-0238">DNA-binding</keyword>
<keyword evidence="2" id="KW-0805">Transcription regulation</keyword>
<dbReference type="Gene3D" id="1.10.357.10">
    <property type="entry name" value="Tetracycline Repressor, domain 2"/>
    <property type="match status" value="1"/>
</dbReference>
<feature type="domain" description="HTH tetR-type" evidence="6">
    <location>
        <begin position="3"/>
        <end position="63"/>
    </location>
</feature>
<sequence length="288" mass="34059">MSKKTRTKIIEAAHQLFIQKGFDTTSIQDILDKAGISKGTFYNYFQSKNDCLIAIISVVREEIIDKRRELAFGKDKADEEVFIQQIAIRINMNRQHHLMTVFETVSFSEDKELKEHITDAHQGEIRWIAKRLEDLYPSEGHPYTLDHAIMLIGITHPMLYAARLGVDEHITTETIIRYAMRRLRSMLDEQISQKDLFFPKDWFVQTDVKEKQEQEHILKNRLVALQKVVKEEKERQYLSFLLKEIQEDEPRHFLLESVSASLEQLAIGMTYEHKVKQAVQWMARRFHW</sequence>
<evidence type="ECO:0000313" key="8">
    <source>
        <dbReference type="Proteomes" id="UP000245624"/>
    </source>
</evidence>
<reference evidence="7 8" key="1">
    <citation type="submission" date="2018-05" db="EMBL/GenBank/DDBJ databases">
        <title>Genomic analysis of Gracilibacillus dipsosauri DD1 reveals novel features of a salt-tolerant amylase.</title>
        <authorList>
            <person name="Deutch C.E."/>
            <person name="Yang S."/>
        </authorList>
    </citation>
    <scope>NUCLEOTIDE SEQUENCE [LARGE SCALE GENOMIC DNA]</scope>
    <source>
        <strain evidence="7 8">DD1</strain>
    </source>
</reference>
<feature type="DNA-binding region" description="H-T-H motif" evidence="5">
    <location>
        <begin position="26"/>
        <end position="45"/>
    </location>
</feature>